<feature type="region of interest" description="Disordered" evidence="1">
    <location>
        <begin position="32"/>
        <end position="53"/>
    </location>
</feature>
<reference evidence="2 3" key="1">
    <citation type="submission" date="2018-09" db="EMBL/GenBank/DDBJ databases">
        <authorList>
            <person name="Peiro R."/>
            <person name="Begona"/>
            <person name="Cbmso G."/>
            <person name="Lopez M."/>
            <person name="Gonzalez S."/>
        </authorList>
    </citation>
    <scope>NUCLEOTIDE SEQUENCE [LARGE SCALE GENOMIC DNA]</scope>
</reference>
<name>A0A3P3YYM3_LEIBR</name>
<gene>
    <name evidence="2" type="ORF">LBRM2904_07.0840</name>
</gene>
<organism evidence="2 3">
    <name type="scientific">Leishmania braziliensis MHOM/BR/75/M2904</name>
    <dbReference type="NCBI Taxonomy" id="420245"/>
    <lineage>
        <taxon>Eukaryota</taxon>
        <taxon>Discoba</taxon>
        <taxon>Euglenozoa</taxon>
        <taxon>Kinetoplastea</taxon>
        <taxon>Metakinetoplastina</taxon>
        <taxon>Trypanosomatida</taxon>
        <taxon>Trypanosomatidae</taxon>
        <taxon>Leishmaniinae</taxon>
        <taxon>Leishmania</taxon>
        <taxon>Leishmania braziliensis species complex</taxon>
    </lineage>
</organism>
<evidence type="ECO:0000313" key="3">
    <source>
        <dbReference type="Proteomes" id="UP000319462"/>
    </source>
</evidence>
<feature type="region of interest" description="Disordered" evidence="1">
    <location>
        <begin position="103"/>
        <end position="141"/>
    </location>
</feature>
<dbReference type="EMBL" id="LS997606">
    <property type="protein sequence ID" value="SYZ63048.1"/>
    <property type="molecule type" value="Genomic_DNA"/>
</dbReference>
<evidence type="ECO:0000313" key="2">
    <source>
        <dbReference type="EMBL" id="SYZ63048.1"/>
    </source>
</evidence>
<evidence type="ECO:0000256" key="1">
    <source>
        <dbReference type="SAM" id="MobiDB-lite"/>
    </source>
</evidence>
<dbReference type="AlphaFoldDB" id="A0A3P3YYM3"/>
<proteinExistence type="predicted"/>
<accession>A0A3P3YYM3</accession>
<protein>
    <submittedName>
        <fullName evidence="2">Hypothetical_protein</fullName>
    </submittedName>
</protein>
<dbReference type="Proteomes" id="UP000319462">
    <property type="component" value="Chromosome 7"/>
</dbReference>
<sequence>MSSLSASFPAAEPLPATRATSHDAFYSAVVSSSGPTSTHLLPPPQGNSRSSGNDAHACLLMREQQHMIEQLTSTGLVQVADLLEFGFSPAELCAAGLHLPSPHHRAGEQTKGGGGAAQAEEIANDSHEDCRRPRRAPRKRAWPDCAAQMRPQTNDRATPSPAAREVSTAALLTVAKPGEPKTAAKGVMTPTLLSENTRAQSLRTAKLVEQTQHLRQRRGAQDCARWLCYDDADDEEASSTTPTGASSGEATAAVTSTAHKPAKTCCNTALDFSGLDVAVVKEIAQRLQEESSHDAYVESCRMRDYFESREDGNTPYM</sequence>